<name>A0A8H6HJ62_9AGAR</name>
<dbReference type="AlphaFoldDB" id="A0A8H6HJ62"/>
<keyword evidence="2" id="KW-1185">Reference proteome</keyword>
<proteinExistence type="predicted"/>
<dbReference type="Proteomes" id="UP000521943">
    <property type="component" value="Unassembled WGS sequence"/>
</dbReference>
<evidence type="ECO:0000313" key="2">
    <source>
        <dbReference type="Proteomes" id="UP000521943"/>
    </source>
</evidence>
<evidence type="ECO:0000313" key="1">
    <source>
        <dbReference type="EMBL" id="KAF6748005.1"/>
    </source>
</evidence>
<organism evidence="1 2">
    <name type="scientific">Ephemerocybe angulata</name>
    <dbReference type="NCBI Taxonomy" id="980116"/>
    <lineage>
        <taxon>Eukaryota</taxon>
        <taxon>Fungi</taxon>
        <taxon>Dikarya</taxon>
        <taxon>Basidiomycota</taxon>
        <taxon>Agaricomycotina</taxon>
        <taxon>Agaricomycetes</taxon>
        <taxon>Agaricomycetidae</taxon>
        <taxon>Agaricales</taxon>
        <taxon>Agaricineae</taxon>
        <taxon>Psathyrellaceae</taxon>
        <taxon>Ephemerocybe</taxon>
    </lineage>
</organism>
<reference evidence="1 2" key="1">
    <citation type="submission" date="2020-07" db="EMBL/GenBank/DDBJ databases">
        <title>Comparative genomics of pyrophilous fungi reveals a link between fire events and developmental genes.</title>
        <authorList>
            <consortium name="DOE Joint Genome Institute"/>
            <person name="Steindorff A.S."/>
            <person name="Carver A."/>
            <person name="Calhoun S."/>
            <person name="Stillman K."/>
            <person name="Liu H."/>
            <person name="Lipzen A."/>
            <person name="Pangilinan J."/>
            <person name="Labutti K."/>
            <person name="Bruns T.D."/>
            <person name="Grigoriev I.V."/>
        </authorList>
    </citation>
    <scope>NUCLEOTIDE SEQUENCE [LARGE SCALE GENOMIC DNA]</scope>
    <source>
        <strain evidence="1 2">CBS 144469</strain>
    </source>
</reference>
<dbReference type="EMBL" id="JACGCI010000075">
    <property type="protein sequence ID" value="KAF6748005.1"/>
    <property type="molecule type" value="Genomic_DNA"/>
</dbReference>
<sequence>MGVVEQLDVHGMGLGAERRIMICGDEGSGWEGGSEMGMKAVVGLLAVRPRWLRLFQTSGVRVRVQVKETCMRVKEAGVIGYGRGVASAGFWRWVWESQRVVGHESGGGMGTDADGGRRWVHPTAAQDAFGVKRILQRRWTRGEGVLRGKRLRKMRPAVKSVVGREIFCFVLDATAWKQSEEPPRTDGKDLPFGDRKSVVGWWRALGSLDAKEREVGAGALRSSHVVESGDEEHEVAGVVGRGTQALWKTRNGAGRVLARRKLREMPAAIRAAANSEIPEHAVALAGAEHNDMRNGRPEWVSVELLLGQTMGHLDAKNKCSIINFIL</sequence>
<gene>
    <name evidence="1" type="ORF">DFP72DRAFT_853840</name>
</gene>
<comment type="caution">
    <text evidence="1">The sequence shown here is derived from an EMBL/GenBank/DDBJ whole genome shotgun (WGS) entry which is preliminary data.</text>
</comment>
<accession>A0A8H6HJ62</accession>
<protein>
    <submittedName>
        <fullName evidence="1">Uncharacterized protein</fullName>
    </submittedName>
</protein>